<keyword evidence="5" id="KW-0136">Cellulose degradation</keyword>
<dbReference type="EMBL" id="PDNA01000125">
    <property type="protein sequence ID" value="PGH11955.1"/>
    <property type="molecule type" value="Genomic_DNA"/>
</dbReference>
<gene>
    <name evidence="8" type="ORF">AJ80_06921</name>
</gene>
<dbReference type="GO" id="GO:0030245">
    <property type="term" value="P:cellulose catabolic process"/>
    <property type="evidence" value="ECO:0007669"/>
    <property type="project" value="UniProtKB-UniRule"/>
</dbReference>
<evidence type="ECO:0000256" key="2">
    <source>
        <dbReference type="ARBA" id="ARBA00004613"/>
    </source>
</evidence>
<evidence type="ECO:0000256" key="5">
    <source>
        <dbReference type="RuleBase" id="RU368122"/>
    </source>
</evidence>
<dbReference type="Gene3D" id="2.70.50.70">
    <property type="match status" value="1"/>
</dbReference>
<keyword evidence="4 5" id="KW-1015">Disulfide bond</keyword>
<dbReference type="STRING" id="1447883.A0A2B7XSM5"/>
<keyword evidence="3 5" id="KW-0964">Secreted</keyword>
<comment type="function">
    <text evidence="5">Lytic polysaccharide monooxygenase (LMPO) that depolymerizes crystalline and amorphous polysaccharides via the oxidation of scissile alpha- or beta-(1-4)-glycosidic bonds, yielding C1 and/or C4 oxidation products. Catalysis by LPMOs requires the reduction of the active-site copper from Cu(II) to Cu(I) by a reducing agent and H(2)O(2) or O(2) as a cosubstrate.</text>
</comment>
<dbReference type="EC" id="1.14.99.56" evidence="5"/>
<keyword evidence="9" id="KW-1185">Reference proteome</keyword>
<evidence type="ECO:0000313" key="9">
    <source>
        <dbReference type="Proteomes" id="UP000224634"/>
    </source>
</evidence>
<dbReference type="PANTHER" id="PTHR33353">
    <property type="entry name" value="PUTATIVE (AFU_ORTHOLOGUE AFUA_1G12560)-RELATED"/>
    <property type="match status" value="1"/>
</dbReference>
<comment type="domain">
    <text evidence="5">Has a modular structure: an endo-beta-1,4-glucanase catalytic module at the N-terminus, a linker rich in serines and threonines, and a C-terminal carbohydrate-binding module (CBM).</text>
</comment>
<feature type="domain" description="Auxiliary Activity family 9 catalytic" evidence="7">
    <location>
        <begin position="21"/>
        <end position="215"/>
    </location>
</feature>
<evidence type="ECO:0000256" key="1">
    <source>
        <dbReference type="ARBA" id="ARBA00001973"/>
    </source>
</evidence>
<reference evidence="8 9" key="1">
    <citation type="submission" date="2017-10" db="EMBL/GenBank/DDBJ databases">
        <title>Comparative genomics in systemic dimorphic fungi from Ajellomycetaceae.</title>
        <authorList>
            <person name="Munoz J.F."/>
            <person name="Mcewen J.G."/>
            <person name="Clay O.K."/>
            <person name="Cuomo C.A."/>
        </authorList>
    </citation>
    <scope>NUCLEOTIDE SEQUENCE [LARGE SCALE GENOMIC DNA]</scope>
    <source>
        <strain evidence="8 9">UAMH7299</strain>
    </source>
</reference>
<keyword evidence="6" id="KW-0732">Signal</keyword>
<comment type="catalytic activity">
    <reaction evidence="5">
        <text>[(1-&gt;4)-beta-D-glucosyl]n+m + reduced acceptor + O2 = 4-dehydro-beta-D-glucosyl-[(1-&gt;4)-beta-D-glucosyl]n-1 + [(1-&gt;4)-beta-D-glucosyl]m + acceptor + H2O.</text>
        <dbReference type="EC" id="1.14.99.56"/>
    </reaction>
</comment>
<keyword evidence="5" id="KW-0624">Polysaccharide degradation</keyword>
<evidence type="ECO:0000256" key="6">
    <source>
        <dbReference type="SAM" id="SignalP"/>
    </source>
</evidence>
<comment type="subcellular location">
    <subcellularLocation>
        <location evidence="2 5">Secreted</location>
    </subcellularLocation>
</comment>
<name>A0A2B7XSM5_POLH7</name>
<organism evidence="8 9">
    <name type="scientific">Polytolypa hystricis (strain UAMH7299)</name>
    <dbReference type="NCBI Taxonomy" id="1447883"/>
    <lineage>
        <taxon>Eukaryota</taxon>
        <taxon>Fungi</taxon>
        <taxon>Dikarya</taxon>
        <taxon>Ascomycota</taxon>
        <taxon>Pezizomycotina</taxon>
        <taxon>Eurotiomycetes</taxon>
        <taxon>Eurotiomycetidae</taxon>
        <taxon>Onygenales</taxon>
        <taxon>Onygenales incertae sedis</taxon>
        <taxon>Polytolypa</taxon>
    </lineage>
</organism>
<evidence type="ECO:0000259" key="7">
    <source>
        <dbReference type="Pfam" id="PF03443"/>
    </source>
</evidence>
<proteinExistence type="predicted"/>
<evidence type="ECO:0000313" key="8">
    <source>
        <dbReference type="EMBL" id="PGH11955.1"/>
    </source>
</evidence>
<sequence length="225" mass="23795">MKAIFTISTAVLLFSQSALAHYRWTTFINNGQRTGEYQYVRENTNYNSPVENVNSPDMRCNTGGASGANTDVASVTAGSTVGFALDQAIFHPGPLMVYASRAPGDVKSYDGSGEWFKLAEIGATISPSGISFATAVSQYTFTLPGSMPNGQYLLRIEHVGLHVAGAPQFYISCAQINLTGGGSGNPGPTVRFPGAYSSSTPGLAVNIYYPIPTSYTVPGPSVWRG</sequence>
<evidence type="ECO:0000256" key="4">
    <source>
        <dbReference type="ARBA" id="ARBA00023157"/>
    </source>
</evidence>
<feature type="signal peptide" evidence="6">
    <location>
        <begin position="1"/>
        <end position="20"/>
    </location>
</feature>
<comment type="cofactor">
    <cofactor evidence="1">
        <name>Cu(2+)</name>
        <dbReference type="ChEBI" id="CHEBI:29036"/>
    </cofactor>
</comment>
<dbReference type="Proteomes" id="UP000224634">
    <property type="component" value="Unassembled WGS sequence"/>
</dbReference>
<dbReference type="Pfam" id="PF03443">
    <property type="entry name" value="AA9"/>
    <property type="match status" value="1"/>
</dbReference>
<protein>
    <recommendedName>
        <fullName evidence="5">AA9 family lytic polysaccharide monooxygenase</fullName>
        <ecNumber evidence="5">1.14.99.56</ecNumber>
    </recommendedName>
    <alternativeName>
        <fullName evidence="5">Endo-beta-1,4-glucanase</fullName>
    </alternativeName>
    <alternativeName>
        <fullName evidence="5">Glycosyl hydrolase 61 family protein</fullName>
    </alternativeName>
</protein>
<dbReference type="OrthoDB" id="3496539at2759"/>
<dbReference type="PANTHER" id="PTHR33353:SF11">
    <property type="entry name" value="GLYCOSYLHYDROLASE FAMILY 61-7 PROTEIN"/>
    <property type="match status" value="1"/>
</dbReference>
<dbReference type="GO" id="GO:0008810">
    <property type="term" value="F:cellulase activity"/>
    <property type="evidence" value="ECO:0007669"/>
    <property type="project" value="UniProtKB-UniRule"/>
</dbReference>
<comment type="caution">
    <text evidence="8">The sequence shown here is derived from an EMBL/GenBank/DDBJ whole genome shotgun (WGS) entry which is preliminary data.</text>
</comment>
<dbReference type="InterPro" id="IPR005103">
    <property type="entry name" value="AA9_LPMO"/>
</dbReference>
<dbReference type="GO" id="GO:0030248">
    <property type="term" value="F:cellulose binding"/>
    <property type="evidence" value="ECO:0007669"/>
    <property type="project" value="UniProtKB-UniRule"/>
</dbReference>
<evidence type="ECO:0000256" key="3">
    <source>
        <dbReference type="ARBA" id="ARBA00022525"/>
    </source>
</evidence>
<dbReference type="GO" id="GO:0005576">
    <property type="term" value="C:extracellular region"/>
    <property type="evidence" value="ECO:0007669"/>
    <property type="project" value="UniProtKB-SubCell"/>
</dbReference>
<keyword evidence="5" id="KW-0119">Carbohydrate metabolism</keyword>
<dbReference type="AlphaFoldDB" id="A0A2B7XSM5"/>
<dbReference type="CDD" id="cd21175">
    <property type="entry name" value="LPMO_AA9"/>
    <property type="match status" value="1"/>
</dbReference>
<dbReference type="InterPro" id="IPR049892">
    <property type="entry name" value="AA9"/>
</dbReference>
<feature type="chain" id="PRO_5012292949" description="AA9 family lytic polysaccharide monooxygenase" evidence="6">
    <location>
        <begin position="21"/>
        <end position="225"/>
    </location>
</feature>
<accession>A0A2B7XSM5</accession>